<feature type="non-terminal residue" evidence="1">
    <location>
        <position position="356"/>
    </location>
</feature>
<keyword evidence="2" id="KW-1185">Reference proteome</keyword>
<name>A0ABN7VB12_GIGMA</name>
<dbReference type="Proteomes" id="UP000789901">
    <property type="component" value="Unassembled WGS sequence"/>
</dbReference>
<reference evidence="1 2" key="1">
    <citation type="submission" date="2021-06" db="EMBL/GenBank/DDBJ databases">
        <authorList>
            <person name="Kallberg Y."/>
            <person name="Tangrot J."/>
            <person name="Rosling A."/>
        </authorList>
    </citation>
    <scope>NUCLEOTIDE SEQUENCE [LARGE SCALE GENOMIC DNA]</scope>
    <source>
        <strain evidence="1 2">120-4 pot B 10/14</strain>
    </source>
</reference>
<protein>
    <submittedName>
        <fullName evidence="1">14310_t:CDS:1</fullName>
    </submittedName>
</protein>
<organism evidence="1 2">
    <name type="scientific">Gigaspora margarita</name>
    <dbReference type="NCBI Taxonomy" id="4874"/>
    <lineage>
        <taxon>Eukaryota</taxon>
        <taxon>Fungi</taxon>
        <taxon>Fungi incertae sedis</taxon>
        <taxon>Mucoromycota</taxon>
        <taxon>Glomeromycotina</taxon>
        <taxon>Glomeromycetes</taxon>
        <taxon>Diversisporales</taxon>
        <taxon>Gigasporaceae</taxon>
        <taxon>Gigaspora</taxon>
    </lineage>
</organism>
<evidence type="ECO:0000313" key="2">
    <source>
        <dbReference type="Proteomes" id="UP000789901"/>
    </source>
</evidence>
<sequence length="356" mass="40453">MKKINENILLFSNFGINEKKINIHDPDSDYNILNNDSISSAIATENSSVINNVNKINKINLFMLDELALEGAKLLANKKEKDLDYESSEIASVTTGSTEGSKYLLNNCKKTEMLTPCVLLYIVDGQVQWCSNYKQKTQRPLAQLVGSWEIDSEALKSVKNDNKKQYALGICRSHYSFDQNVLHDANHKSLHCIDESIGKKLFTCNDKHKNDTIQALELIGQWILNMAKSNNSDQKDELLTYLIFRLGQVNLAKIMKSDYNLTYKVSKKFGKNLGTAVWKSRDKDHRIQALLLDYIGDIIAVSKDRNVQFHIKAVWKLADDLTIAFQLSNPATYKLFEYSKEINEVGFSLIATCYAE</sequence>
<proteinExistence type="predicted"/>
<dbReference type="EMBL" id="CAJVQB010012085">
    <property type="protein sequence ID" value="CAG8752673.1"/>
    <property type="molecule type" value="Genomic_DNA"/>
</dbReference>
<gene>
    <name evidence="1" type="ORF">GMARGA_LOCUS16567</name>
</gene>
<accession>A0ABN7VB12</accession>
<evidence type="ECO:0000313" key="1">
    <source>
        <dbReference type="EMBL" id="CAG8752673.1"/>
    </source>
</evidence>
<comment type="caution">
    <text evidence="1">The sequence shown here is derived from an EMBL/GenBank/DDBJ whole genome shotgun (WGS) entry which is preliminary data.</text>
</comment>